<dbReference type="AlphaFoldDB" id="A0AAD7G4T8"/>
<comment type="caution">
    <text evidence="2">The sequence shown here is derived from an EMBL/GenBank/DDBJ whole genome shotgun (WGS) entry which is preliminary data.</text>
</comment>
<accession>A0AAD7G4T8</accession>
<proteinExistence type="predicted"/>
<feature type="compositionally biased region" description="Basic and acidic residues" evidence="1">
    <location>
        <begin position="192"/>
        <end position="207"/>
    </location>
</feature>
<evidence type="ECO:0000313" key="2">
    <source>
        <dbReference type="EMBL" id="KAJ7667396.1"/>
    </source>
</evidence>
<protein>
    <recommendedName>
        <fullName evidence="4">F-box domain-containing protein</fullName>
    </recommendedName>
</protein>
<organism evidence="2 3">
    <name type="scientific">Mycena rosella</name>
    <name type="common">Pink bonnet</name>
    <name type="synonym">Agaricus rosellus</name>
    <dbReference type="NCBI Taxonomy" id="1033263"/>
    <lineage>
        <taxon>Eukaryota</taxon>
        <taxon>Fungi</taxon>
        <taxon>Dikarya</taxon>
        <taxon>Basidiomycota</taxon>
        <taxon>Agaricomycotina</taxon>
        <taxon>Agaricomycetes</taxon>
        <taxon>Agaricomycetidae</taxon>
        <taxon>Agaricales</taxon>
        <taxon>Marasmiineae</taxon>
        <taxon>Mycenaceae</taxon>
        <taxon>Mycena</taxon>
    </lineage>
</organism>
<gene>
    <name evidence="2" type="ORF">B0H17DRAFT_1210199</name>
</gene>
<name>A0AAD7G4T8_MYCRO</name>
<dbReference type="Proteomes" id="UP001221757">
    <property type="component" value="Unassembled WGS sequence"/>
</dbReference>
<keyword evidence="3" id="KW-1185">Reference proteome</keyword>
<evidence type="ECO:0000256" key="1">
    <source>
        <dbReference type="SAM" id="MobiDB-lite"/>
    </source>
</evidence>
<feature type="region of interest" description="Disordered" evidence="1">
    <location>
        <begin position="116"/>
        <end position="207"/>
    </location>
</feature>
<dbReference type="EMBL" id="JARKIE010000200">
    <property type="protein sequence ID" value="KAJ7667396.1"/>
    <property type="molecule type" value="Genomic_DNA"/>
</dbReference>
<feature type="compositionally biased region" description="Low complexity" evidence="1">
    <location>
        <begin position="124"/>
        <end position="133"/>
    </location>
</feature>
<reference evidence="2" key="1">
    <citation type="submission" date="2023-03" db="EMBL/GenBank/DDBJ databases">
        <title>Massive genome expansion in bonnet fungi (Mycena s.s.) driven by repeated elements and novel gene families across ecological guilds.</title>
        <authorList>
            <consortium name="Lawrence Berkeley National Laboratory"/>
            <person name="Harder C.B."/>
            <person name="Miyauchi S."/>
            <person name="Viragh M."/>
            <person name="Kuo A."/>
            <person name="Thoen E."/>
            <person name="Andreopoulos B."/>
            <person name="Lu D."/>
            <person name="Skrede I."/>
            <person name="Drula E."/>
            <person name="Henrissat B."/>
            <person name="Morin E."/>
            <person name="Kohler A."/>
            <person name="Barry K."/>
            <person name="LaButti K."/>
            <person name="Morin E."/>
            <person name="Salamov A."/>
            <person name="Lipzen A."/>
            <person name="Mereny Z."/>
            <person name="Hegedus B."/>
            <person name="Baldrian P."/>
            <person name="Stursova M."/>
            <person name="Weitz H."/>
            <person name="Taylor A."/>
            <person name="Grigoriev I.V."/>
            <person name="Nagy L.G."/>
            <person name="Martin F."/>
            <person name="Kauserud H."/>
        </authorList>
    </citation>
    <scope>NUCLEOTIDE SEQUENCE</scope>
    <source>
        <strain evidence="2">CBHHK067</strain>
    </source>
</reference>
<evidence type="ECO:0008006" key="4">
    <source>
        <dbReference type="Google" id="ProtNLM"/>
    </source>
</evidence>
<evidence type="ECO:0000313" key="3">
    <source>
        <dbReference type="Proteomes" id="UP001221757"/>
    </source>
</evidence>
<sequence length="610" mass="68469">MSTDVAIARPRSLKAGRMFSTTLVPRNKLPKTKAVTGLPPILELEEPEPGEDESPALPVFQDICNNPSERSCTTVVFARAPKEPLRLPVRKMLTRSSSNKQITPTVEFTSLCLTEERAPPHAPPRASAIPIHPGTTDKSERIAGNQVMPVDGPIPPQSRKRQRDNEEHKDPKRRRIDLNPEMPRVVRRRSERQKAAEHTRARRGDVEARVELPRTPMLPVKVVARPTARKRSFGEIEQGPEDADADAARYPKRRLSTALLDIPTEIWLEIVSDSNFLILQSEKDGIPRSLLLLSRSTIPSCPKTIPSAYRGRPETLRALSQSCRALRSVFLPLLWERVEACFEPKDGTAWYARVANVLLARCRGLMKPENRSIAHHVRVVSVSLSWHRIDVVMPLFAQCLESLLNLDTLHILHLKSKSEKTVTAAFEDVELPGLRTIILPSYAHGILAACPNVRDVSCNEETGAILFKTLIDCCPNVERIQGFELNSTKLKKLAKGLPKLREIAVPYDMDINSLSVFKGLSVIELIGRMWDYVEESDFDEEDFSPSTARKRKTLQTKRQRTDAARAVLKASAGKGPKRVKVSYWESITGMVGMTDITYGKYWVSSEVFDV</sequence>